<comment type="caution">
    <text evidence="1">The sequence shown here is derived from an EMBL/GenBank/DDBJ whole genome shotgun (WGS) entry which is preliminary data.</text>
</comment>
<proteinExistence type="predicted"/>
<sequence>MNFLFFIVNSFLKFFQYHRLSNHYVVKKHSISIVKRMTSFSLIVRVSI</sequence>
<name>A0A0R0M148_9MICR</name>
<dbReference type="VEuPathDB" id="MicrosporidiaDB:M153_1100012767"/>
<keyword evidence="2" id="KW-1185">Reference proteome</keyword>
<accession>A0A0R0M148</accession>
<dbReference type="AlphaFoldDB" id="A0A0R0M148"/>
<evidence type="ECO:0000313" key="1">
    <source>
        <dbReference type="EMBL" id="KRH95234.1"/>
    </source>
</evidence>
<gene>
    <name evidence="1" type="ORF">M153_1100012767</name>
</gene>
<dbReference type="Proteomes" id="UP000051530">
    <property type="component" value="Unassembled WGS sequence"/>
</dbReference>
<dbReference type="EMBL" id="LGUB01000002">
    <property type="protein sequence ID" value="KRH95234.1"/>
    <property type="molecule type" value="Genomic_DNA"/>
</dbReference>
<protein>
    <submittedName>
        <fullName evidence="1">Uncharacterized protein</fullName>
    </submittedName>
</protein>
<organism evidence="1 2">
    <name type="scientific">Pseudoloma neurophilia</name>
    <dbReference type="NCBI Taxonomy" id="146866"/>
    <lineage>
        <taxon>Eukaryota</taxon>
        <taxon>Fungi</taxon>
        <taxon>Fungi incertae sedis</taxon>
        <taxon>Microsporidia</taxon>
        <taxon>Pseudoloma</taxon>
    </lineage>
</organism>
<reference evidence="1 2" key="1">
    <citation type="submission" date="2015-07" db="EMBL/GenBank/DDBJ databases">
        <title>The genome of Pseudoloma neurophilia, a relevant intracellular parasite of the zebrafish.</title>
        <authorList>
            <person name="Ndikumana S."/>
            <person name="Pelin A."/>
            <person name="Sanders J."/>
            <person name="Corradi N."/>
        </authorList>
    </citation>
    <scope>NUCLEOTIDE SEQUENCE [LARGE SCALE GENOMIC DNA]</scope>
    <source>
        <strain evidence="1 2">MK1</strain>
    </source>
</reference>
<evidence type="ECO:0000313" key="2">
    <source>
        <dbReference type="Proteomes" id="UP000051530"/>
    </source>
</evidence>